<dbReference type="EMBL" id="JADBGI010000004">
    <property type="protein sequence ID" value="MBE2998315.1"/>
    <property type="molecule type" value="Genomic_DNA"/>
</dbReference>
<sequence>MSELQEGNLDLPLPGDGNTWQRWESLIRLGRQDLSLARLAEGHTDAAAILDELGADLPASGELWGVWAAHPPTHRLSARRHGSRWVLNGSKPFCSGARTCTHALVTAGADSGGRRLFAIENEGTTADPSTWAAEGMSDSDTLTLAFKDVPAVEVGEPGDYTGRPGFHHGGCGVAACWYGGAEAVAETLADKAGVGSPDPHTLGYYGAVVRDLRAARDVLRRAAEEIDDDPDDLGGRAAERALLVRSVVASACSSVLGHCAEALGAGPLASDAAYTRAAQDLSVYIRQHHGARDLAQLGERAAHGAAGAGP</sequence>
<gene>
    <name evidence="1" type="ORF">IDM40_06285</name>
</gene>
<dbReference type="Proteomes" id="UP000806528">
    <property type="component" value="Unassembled WGS sequence"/>
</dbReference>
<evidence type="ECO:0000313" key="2">
    <source>
        <dbReference type="Proteomes" id="UP000806528"/>
    </source>
</evidence>
<protein>
    <submittedName>
        <fullName evidence="1">Acyl-CoA dehydrogenase</fullName>
    </submittedName>
</protein>
<dbReference type="Gene3D" id="2.40.110.10">
    <property type="entry name" value="Butyryl-CoA Dehydrogenase, subunit A, domain 2"/>
    <property type="match status" value="1"/>
</dbReference>
<evidence type="ECO:0000313" key="1">
    <source>
        <dbReference type="EMBL" id="MBE2998315.1"/>
    </source>
</evidence>
<proteinExistence type="predicted"/>
<keyword evidence="2" id="KW-1185">Reference proteome</keyword>
<accession>A0ABR9P387</accession>
<dbReference type="SUPFAM" id="SSF56645">
    <property type="entry name" value="Acyl-CoA dehydrogenase NM domain-like"/>
    <property type="match status" value="1"/>
</dbReference>
<reference evidence="1 2" key="1">
    <citation type="submission" date="2020-09" db="EMBL/GenBank/DDBJ databases">
        <title>Diversity and distribution of actinomycetes associated with coral in the coast of Hainan.</title>
        <authorList>
            <person name="Li F."/>
        </authorList>
    </citation>
    <scope>NUCLEOTIDE SEQUENCE [LARGE SCALE GENOMIC DNA]</scope>
    <source>
        <strain evidence="1 2">HNM0947</strain>
    </source>
</reference>
<comment type="caution">
    <text evidence="1">The sequence shown here is derived from an EMBL/GenBank/DDBJ whole genome shotgun (WGS) entry which is preliminary data.</text>
</comment>
<dbReference type="InterPro" id="IPR046373">
    <property type="entry name" value="Acyl-CoA_Oxase/DH_mid-dom_sf"/>
</dbReference>
<dbReference type="InterPro" id="IPR009100">
    <property type="entry name" value="AcylCoA_DH/oxidase_NM_dom_sf"/>
</dbReference>
<name>A0ABR9P387_9ACTN</name>
<organism evidence="1 2">
    <name type="scientific">Nocardiopsis coralli</name>
    <dbReference type="NCBI Taxonomy" id="2772213"/>
    <lineage>
        <taxon>Bacteria</taxon>
        <taxon>Bacillati</taxon>
        <taxon>Actinomycetota</taxon>
        <taxon>Actinomycetes</taxon>
        <taxon>Streptosporangiales</taxon>
        <taxon>Nocardiopsidaceae</taxon>
        <taxon>Nocardiopsis</taxon>
    </lineage>
</organism>